<protein>
    <recommendedName>
        <fullName evidence="4 5">Small ribosomal subunit protein uS2</fullName>
    </recommendedName>
</protein>
<dbReference type="PANTHER" id="PTHR12534:SF0">
    <property type="entry name" value="SMALL RIBOSOMAL SUBUNIT PROTEIN US2M"/>
    <property type="match status" value="1"/>
</dbReference>
<proteinExistence type="inferred from homology"/>
<feature type="region of interest" description="Disordered" evidence="6">
    <location>
        <begin position="232"/>
        <end position="279"/>
    </location>
</feature>
<evidence type="ECO:0000313" key="8">
    <source>
        <dbReference type="Proteomes" id="UP000037386"/>
    </source>
</evidence>
<dbReference type="RefSeq" id="WP_053521240.1">
    <property type="nucleotide sequence ID" value="NZ_LHCF01000001.1"/>
</dbReference>
<organism evidence="7 8">
    <name type="scientific">Candidatus Phytoplasma pruni</name>
    <dbReference type="NCBI Taxonomy" id="479893"/>
    <lineage>
        <taxon>Bacteria</taxon>
        <taxon>Bacillati</taxon>
        <taxon>Mycoplasmatota</taxon>
        <taxon>Mollicutes</taxon>
        <taxon>Acholeplasmatales</taxon>
        <taxon>Acholeplasmataceae</taxon>
        <taxon>Candidatus Phytoplasma</taxon>
        <taxon>16SrIII (X-disease group)</taxon>
    </lineage>
</organism>
<dbReference type="InterPro" id="IPR001865">
    <property type="entry name" value="Ribosomal_uS2"/>
</dbReference>
<dbReference type="NCBIfam" id="TIGR01011">
    <property type="entry name" value="rpsB_bact"/>
    <property type="match status" value="1"/>
</dbReference>
<dbReference type="EMBL" id="LHCF01000001">
    <property type="protein sequence ID" value="KOR75684.1"/>
    <property type="molecule type" value="Genomic_DNA"/>
</dbReference>
<reference evidence="8" key="1">
    <citation type="submission" date="2015-05" db="EMBL/GenBank/DDBJ databases">
        <title>Draft genome sequence of 'Candidatus Phytoplasma Pruni' strain CX, a plant pathogenic bacterium.</title>
        <authorList>
            <person name="Lee I.-M."/>
            <person name="Bottner-Parker K.D."/>
            <person name="Shao J."/>
            <person name="Gundersen-Rindal D.E."/>
            <person name="Zhao Y."/>
            <person name="Davis R.E."/>
        </authorList>
    </citation>
    <scope>NUCLEOTIDE SEQUENCE [LARGE SCALE GENOMIC DNA]</scope>
    <source>
        <strain evidence="8">CX</strain>
    </source>
</reference>
<dbReference type="InterPro" id="IPR023591">
    <property type="entry name" value="Ribosomal_uS2_flav_dom_sf"/>
</dbReference>
<keyword evidence="2 5" id="KW-0689">Ribosomal protein</keyword>
<dbReference type="GO" id="GO:0003735">
    <property type="term" value="F:structural constituent of ribosome"/>
    <property type="evidence" value="ECO:0007669"/>
    <property type="project" value="InterPro"/>
</dbReference>
<sequence>MGVVTIKQLLESGIHFGHAAKKCHYKMKPYLFSSNDGVPIVRNRIHIIDLKKTLEAVEHSYKKLVQIAEEGGKVLFLGTKKQTQHIIKQEAQRANQYYINQRWLGGTFTNFQTILTRINYLKELYKQEEDGVWKLLSKKEVATLKKQRDKLEKFLGGIKNMSQLPQAIYIVDVQKDTIAIAEARKLGIKIFGIVDSNCDPDSVDYIIPANNDAIKGVKLITSIIADAAIEGSGSNQEAPVEETTDESGEKPSESTPETVDVEKTQNNDQNVEKEKVSTN</sequence>
<dbReference type="PANTHER" id="PTHR12534">
    <property type="entry name" value="30S RIBOSOMAL PROTEIN S2 PROKARYOTIC AND ORGANELLAR"/>
    <property type="match status" value="1"/>
</dbReference>
<comment type="similarity">
    <text evidence="1 5">Belongs to the universal ribosomal protein uS2 family.</text>
</comment>
<dbReference type="PATRIC" id="fig|479893.3.peg.14"/>
<dbReference type="GO" id="GO:0022627">
    <property type="term" value="C:cytosolic small ribosomal subunit"/>
    <property type="evidence" value="ECO:0007669"/>
    <property type="project" value="TreeGrafter"/>
</dbReference>
<comment type="caution">
    <text evidence="7">The sequence shown here is derived from an EMBL/GenBank/DDBJ whole genome shotgun (WGS) entry which is preliminary data.</text>
</comment>
<dbReference type="AlphaFoldDB" id="A0A0M1N121"/>
<gene>
    <name evidence="5 7" type="primary">rpsB</name>
    <name evidence="7" type="ORF">CPX_001242</name>
</gene>
<dbReference type="InterPro" id="IPR005706">
    <property type="entry name" value="Ribosomal_uS2_bac/mit/plastid"/>
</dbReference>
<evidence type="ECO:0000313" key="7">
    <source>
        <dbReference type="EMBL" id="KOR75684.1"/>
    </source>
</evidence>
<evidence type="ECO:0000256" key="1">
    <source>
        <dbReference type="ARBA" id="ARBA00006242"/>
    </source>
</evidence>
<dbReference type="Proteomes" id="UP000037386">
    <property type="component" value="Unassembled WGS sequence"/>
</dbReference>
<keyword evidence="3 5" id="KW-0687">Ribonucleoprotein</keyword>
<evidence type="ECO:0000256" key="4">
    <source>
        <dbReference type="ARBA" id="ARBA00035256"/>
    </source>
</evidence>
<dbReference type="FunFam" id="1.10.287.610:FF:000001">
    <property type="entry name" value="30S ribosomal protein S2"/>
    <property type="match status" value="1"/>
</dbReference>
<dbReference type="HAMAP" id="MF_00291_B">
    <property type="entry name" value="Ribosomal_uS2_B"/>
    <property type="match status" value="1"/>
</dbReference>
<dbReference type="Gene3D" id="1.10.287.610">
    <property type="entry name" value="Helix hairpin bin"/>
    <property type="match status" value="1"/>
</dbReference>
<dbReference type="OrthoDB" id="9808036at2"/>
<dbReference type="Gene3D" id="3.40.50.10490">
    <property type="entry name" value="Glucose-6-phosphate isomerase like protein, domain 1"/>
    <property type="match status" value="1"/>
</dbReference>
<dbReference type="STRING" id="479893.CPX_001242"/>
<evidence type="ECO:0000256" key="5">
    <source>
        <dbReference type="HAMAP-Rule" id="MF_00291"/>
    </source>
</evidence>
<feature type="compositionally biased region" description="Basic and acidic residues" evidence="6">
    <location>
        <begin position="260"/>
        <end position="279"/>
    </location>
</feature>
<accession>A0A0M1N121</accession>
<dbReference type="PRINTS" id="PR00395">
    <property type="entry name" value="RIBOSOMALS2"/>
</dbReference>
<dbReference type="CDD" id="cd01425">
    <property type="entry name" value="RPS2"/>
    <property type="match status" value="1"/>
</dbReference>
<evidence type="ECO:0000256" key="2">
    <source>
        <dbReference type="ARBA" id="ARBA00022980"/>
    </source>
</evidence>
<name>A0A0M1N121_9MOLU</name>
<evidence type="ECO:0000256" key="6">
    <source>
        <dbReference type="SAM" id="MobiDB-lite"/>
    </source>
</evidence>
<dbReference type="Pfam" id="PF00318">
    <property type="entry name" value="Ribosomal_S2"/>
    <property type="match status" value="1"/>
</dbReference>
<dbReference type="GO" id="GO:0006412">
    <property type="term" value="P:translation"/>
    <property type="evidence" value="ECO:0007669"/>
    <property type="project" value="UniProtKB-UniRule"/>
</dbReference>
<evidence type="ECO:0000256" key="3">
    <source>
        <dbReference type="ARBA" id="ARBA00023274"/>
    </source>
</evidence>
<dbReference type="SUPFAM" id="SSF52313">
    <property type="entry name" value="Ribosomal protein S2"/>
    <property type="match status" value="1"/>
</dbReference>